<evidence type="ECO:0000313" key="1">
    <source>
        <dbReference type="EMBL" id="KAG2216609.1"/>
    </source>
</evidence>
<keyword evidence="2" id="KW-1185">Reference proteome</keyword>
<name>A0A8H7VJ97_9FUNG</name>
<proteinExistence type="predicted"/>
<evidence type="ECO:0000313" key="2">
    <source>
        <dbReference type="Proteomes" id="UP000646827"/>
    </source>
</evidence>
<dbReference type="EMBL" id="JAEPRB010000382">
    <property type="protein sequence ID" value="KAG2216609.1"/>
    <property type="molecule type" value="Genomic_DNA"/>
</dbReference>
<sequence>MPTIGERNAACVQRNMDRNAVIQQDNRRNTALQIEDRIRELETRNTVLESRVEAMGNVIARQALAQQQEVQLQLAVSQNPDTVMMDGAVHDNRIQRSDNVSKRDRRLKAFHLHQARIQECYPGAEALLQVGYMSEEETDDEYEGEVGKRVVVWQPQWRNEKANEFLWHLDQLAPPSDATRLVKRFGGVRVAVLSGEEEEKLGGWIAI</sequence>
<dbReference type="OrthoDB" id="2301179at2759"/>
<dbReference type="Proteomes" id="UP000646827">
    <property type="component" value="Unassembled WGS sequence"/>
</dbReference>
<gene>
    <name evidence="1" type="ORF">INT45_009574</name>
</gene>
<comment type="caution">
    <text evidence="1">The sequence shown here is derived from an EMBL/GenBank/DDBJ whole genome shotgun (WGS) entry which is preliminary data.</text>
</comment>
<reference evidence="1 2" key="1">
    <citation type="submission" date="2020-12" db="EMBL/GenBank/DDBJ databases">
        <title>Metabolic potential, ecology and presence of endohyphal bacteria is reflected in genomic diversity of Mucoromycotina.</title>
        <authorList>
            <person name="Muszewska A."/>
            <person name="Okrasinska A."/>
            <person name="Steczkiewicz K."/>
            <person name="Drgas O."/>
            <person name="Orlowska M."/>
            <person name="Perlinska-Lenart U."/>
            <person name="Aleksandrzak-Piekarczyk T."/>
            <person name="Szatraj K."/>
            <person name="Zielenkiewicz U."/>
            <person name="Pilsyk S."/>
            <person name="Malc E."/>
            <person name="Mieczkowski P."/>
            <person name="Kruszewska J.S."/>
            <person name="Biernat P."/>
            <person name="Pawlowska J."/>
        </authorList>
    </citation>
    <scope>NUCLEOTIDE SEQUENCE [LARGE SCALE GENOMIC DNA]</scope>
    <source>
        <strain evidence="1 2">CBS 142.35</strain>
    </source>
</reference>
<accession>A0A8H7VJ97</accession>
<protein>
    <submittedName>
        <fullName evidence="1">Uncharacterized protein</fullName>
    </submittedName>
</protein>
<organism evidence="1 2">
    <name type="scientific">Circinella minor</name>
    <dbReference type="NCBI Taxonomy" id="1195481"/>
    <lineage>
        <taxon>Eukaryota</taxon>
        <taxon>Fungi</taxon>
        <taxon>Fungi incertae sedis</taxon>
        <taxon>Mucoromycota</taxon>
        <taxon>Mucoromycotina</taxon>
        <taxon>Mucoromycetes</taxon>
        <taxon>Mucorales</taxon>
        <taxon>Lichtheimiaceae</taxon>
        <taxon>Circinella</taxon>
    </lineage>
</organism>
<dbReference type="AlphaFoldDB" id="A0A8H7VJ97"/>